<dbReference type="RefSeq" id="WP_093835867.1">
    <property type="nucleotide sequence ID" value="NZ_JAVRES010000007.1"/>
</dbReference>
<accession>A0ABD5EP57</accession>
<evidence type="ECO:0000256" key="5">
    <source>
        <dbReference type="ARBA" id="ARBA00074140"/>
    </source>
</evidence>
<dbReference type="Proteomes" id="UP001183535">
    <property type="component" value="Unassembled WGS sequence"/>
</dbReference>
<dbReference type="EMBL" id="JAVRES010000007">
    <property type="protein sequence ID" value="MDT0436390.1"/>
    <property type="molecule type" value="Genomic_DNA"/>
</dbReference>
<dbReference type="InterPro" id="IPR018060">
    <property type="entry name" value="HTH_AraC"/>
</dbReference>
<dbReference type="Pfam" id="PF12833">
    <property type="entry name" value="HTH_18"/>
    <property type="match status" value="1"/>
</dbReference>
<evidence type="ECO:0000259" key="7">
    <source>
        <dbReference type="PROSITE" id="PS01124"/>
    </source>
</evidence>
<evidence type="ECO:0000256" key="3">
    <source>
        <dbReference type="ARBA" id="ARBA00023125"/>
    </source>
</evidence>
<comment type="caution">
    <text evidence="8">The sequence shown here is derived from an EMBL/GenBank/DDBJ whole genome shotgun (WGS) entry which is preliminary data.</text>
</comment>
<sequence length="266" mass="29048">MPTARHPAWTSADPENRILRGGAWLPHGFQLDPHSHVQGQLVYAAAGALATTTERGTWVAPADRITWTPPRFAHAHRFYGPTDARLVSVPLDLCAELVDHPGVFAVSPLLREALLALTDEPERRAGAHRRLLTVVVDELADAAETSLHLPEAGDDRLRAATDLLRADPARTSTLAELGRAVGASERTLSRLFHTELSTSFHRWRTTLRIHHALAHLTDGMTVTETAVACGWSNPSTFIDAFTEVVGQTPGRYQAGLRIRARQSPPA</sequence>
<evidence type="ECO:0000256" key="2">
    <source>
        <dbReference type="ARBA" id="ARBA00023015"/>
    </source>
</evidence>
<reference evidence="9" key="1">
    <citation type="submission" date="2023-07" db="EMBL/GenBank/DDBJ databases">
        <title>30 novel species of actinomycetes from the DSMZ collection.</title>
        <authorList>
            <person name="Nouioui I."/>
        </authorList>
    </citation>
    <scope>NUCLEOTIDE SEQUENCE [LARGE SCALE GENOMIC DNA]</scope>
    <source>
        <strain evidence="9">DSM 41981</strain>
    </source>
</reference>
<gene>
    <name evidence="8" type="ORF">RM877_17045</name>
</gene>
<dbReference type="Gene3D" id="1.10.10.60">
    <property type="entry name" value="Homeodomain-like"/>
    <property type="match status" value="1"/>
</dbReference>
<proteinExistence type="predicted"/>
<dbReference type="GO" id="GO:0006355">
    <property type="term" value="P:regulation of DNA-templated transcription"/>
    <property type="evidence" value="ECO:0007669"/>
    <property type="project" value="UniProtKB-ARBA"/>
</dbReference>
<evidence type="ECO:0000256" key="4">
    <source>
        <dbReference type="ARBA" id="ARBA00023163"/>
    </source>
</evidence>
<keyword evidence="4" id="KW-0804">Transcription</keyword>
<dbReference type="FunFam" id="1.10.10.60:FF:000132">
    <property type="entry name" value="AraC family transcriptional regulator"/>
    <property type="match status" value="1"/>
</dbReference>
<dbReference type="PANTHER" id="PTHR11019:SF199">
    <property type="entry name" value="HTH-TYPE TRANSCRIPTIONAL REGULATOR NIMR"/>
    <property type="match status" value="1"/>
</dbReference>
<keyword evidence="1" id="KW-0678">Repressor</keyword>
<keyword evidence="2" id="KW-0805">Transcription regulation</keyword>
<dbReference type="AlphaFoldDB" id="A0ABD5EP57"/>
<evidence type="ECO:0000313" key="8">
    <source>
        <dbReference type="EMBL" id="MDT0436390.1"/>
    </source>
</evidence>
<name>A0ABD5EP57_9ACTN</name>
<dbReference type="PROSITE" id="PS01124">
    <property type="entry name" value="HTH_ARAC_FAMILY_2"/>
    <property type="match status" value="1"/>
</dbReference>
<protein>
    <recommendedName>
        <fullName evidence="5">HTH-type transcriptional regulator RipA</fullName>
    </recommendedName>
    <alternativeName>
        <fullName evidence="6">Repressor of iron proteins A</fullName>
    </alternativeName>
</protein>
<keyword evidence="3" id="KW-0238">DNA-binding</keyword>
<dbReference type="InterPro" id="IPR011051">
    <property type="entry name" value="RmlC_Cupin_sf"/>
</dbReference>
<keyword evidence="9" id="KW-1185">Reference proteome</keyword>
<dbReference type="PANTHER" id="PTHR11019">
    <property type="entry name" value="HTH-TYPE TRANSCRIPTIONAL REGULATOR NIMR"/>
    <property type="match status" value="1"/>
</dbReference>
<dbReference type="GO" id="GO:0003677">
    <property type="term" value="F:DNA binding"/>
    <property type="evidence" value="ECO:0007669"/>
    <property type="project" value="UniProtKB-KW"/>
</dbReference>
<evidence type="ECO:0000313" key="9">
    <source>
        <dbReference type="Proteomes" id="UP001183535"/>
    </source>
</evidence>
<organism evidence="8 9">
    <name type="scientific">Streptomyces doudnae</name>
    <dbReference type="NCBI Taxonomy" id="3075536"/>
    <lineage>
        <taxon>Bacteria</taxon>
        <taxon>Bacillati</taxon>
        <taxon>Actinomycetota</taxon>
        <taxon>Actinomycetes</taxon>
        <taxon>Kitasatosporales</taxon>
        <taxon>Streptomycetaceae</taxon>
        <taxon>Streptomyces</taxon>
    </lineage>
</organism>
<dbReference type="SUPFAM" id="SSF46689">
    <property type="entry name" value="Homeodomain-like"/>
    <property type="match status" value="1"/>
</dbReference>
<feature type="domain" description="HTH araC/xylS-type" evidence="7">
    <location>
        <begin position="158"/>
        <end position="255"/>
    </location>
</feature>
<dbReference type="InterPro" id="IPR009057">
    <property type="entry name" value="Homeodomain-like_sf"/>
</dbReference>
<evidence type="ECO:0000256" key="6">
    <source>
        <dbReference type="ARBA" id="ARBA00079449"/>
    </source>
</evidence>
<dbReference type="SMART" id="SM00342">
    <property type="entry name" value="HTH_ARAC"/>
    <property type="match status" value="1"/>
</dbReference>
<evidence type="ECO:0000256" key="1">
    <source>
        <dbReference type="ARBA" id="ARBA00022491"/>
    </source>
</evidence>
<dbReference type="SUPFAM" id="SSF51182">
    <property type="entry name" value="RmlC-like cupins"/>
    <property type="match status" value="1"/>
</dbReference>